<evidence type="ECO:0000259" key="4">
    <source>
        <dbReference type="Pfam" id="PF00389"/>
    </source>
</evidence>
<comment type="similarity">
    <text evidence="1 3">Belongs to the D-isomer specific 2-hydroxyacid dehydrogenase family.</text>
</comment>
<dbReference type="InterPro" id="IPR006139">
    <property type="entry name" value="D-isomer_2_OHA_DH_cat_dom"/>
</dbReference>
<organism evidence="6 7">
    <name type="scientific">Xenoophorus captivus</name>
    <dbReference type="NCBI Taxonomy" id="1517983"/>
    <lineage>
        <taxon>Eukaryota</taxon>
        <taxon>Metazoa</taxon>
        <taxon>Chordata</taxon>
        <taxon>Craniata</taxon>
        <taxon>Vertebrata</taxon>
        <taxon>Euteleostomi</taxon>
        <taxon>Actinopterygii</taxon>
        <taxon>Neopterygii</taxon>
        <taxon>Teleostei</taxon>
        <taxon>Neoteleostei</taxon>
        <taxon>Acanthomorphata</taxon>
        <taxon>Ovalentaria</taxon>
        <taxon>Atherinomorphae</taxon>
        <taxon>Cyprinodontiformes</taxon>
        <taxon>Goodeidae</taxon>
        <taxon>Xenoophorus</taxon>
    </lineage>
</organism>
<evidence type="ECO:0000256" key="1">
    <source>
        <dbReference type="ARBA" id="ARBA00005854"/>
    </source>
</evidence>
<keyword evidence="2 3" id="KW-0560">Oxidoreductase</keyword>
<dbReference type="InterPro" id="IPR006140">
    <property type="entry name" value="D-isomer_DH_NAD-bd"/>
</dbReference>
<dbReference type="InterPro" id="IPR050223">
    <property type="entry name" value="D-isomer_2-hydroxyacid_DH"/>
</dbReference>
<dbReference type="Proteomes" id="UP001434883">
    <property type="component" value="Unassembled WGS sequence"/>
</dbReference>
<dbReference type="Pfam" id="PF00389">
    <property type="entry name" value="2-Hacid_dh"/>
    <property type="match status" value="1"/>
</dbReference>
<name>A0ABV0RLE4_9TELE</name>
<dbReference type="InterPro" id="IPR036291">
    <property type="entry name" value="NAD(P)-bd_dom_sf"/>
</dbReference>
<comment type="caution">
    <text evidence="6">The sequence shown here is derived from an EMBL/GenBank/DDBJ whole genome shotgun (WGS) entry which is preliminary data.</text>
</comment>
<dbReference type="SUPFAM" id="SSF52283">
    <property type="entry name" value="Formate/glycerate dehydrogenase catalytic domain-like"/>
    <property type="match status" value="1"/>
</dbReference>
<gene>
    <name evidence="6" type="ORF">XENOCAPTIV_028420</name>
</gene>
<keyword evidence="7" id="KW-1185">Reference proteome</keyword>
<feature type="domain" description="D-isomer specific 2-hydroxyacid dehydrogenase catalytic" evidence="4">
    <location>
        <begin position="17"/>
        <end position="152"/>
    </location>
</feature>
<protein>
    <submittedName>
        <fullName evidence="6">Uncharacterized protein</fullName>
    </submittedName>
</protein>
<sequence>MAEDKPWVLIYEVGDEGFHEDVVDILKQHFHLICLKEFLKNPVLHGPKIQAMLMWNYSPAAKPSLLSCLPSLKVVANGGVGIDHLDVPYINSLGVKVANTPGVVSDATADMAMALLLASARMVVEETEGNLLTCNMVPQEMEMVHVVRSLFFRSVEDEQAVGASYCEKLDDLLNESDFVVLVVNLTPETTGLISHRELSLMKPTATLINVSRGMETPFS</sequence>
<dbReference type="PANTHER" id="PTHR10996">
    <property type="entry name" value="2-HYDROXYACID DEHYDROGENASE-RELATED"/>
    <property type="match status" value="1"/>
</dbReference>
<dbReference type="SUPFAM" id="SSF51735">
    <property type="entry name" value="NAD(P)-binding Rossmann-fold domains"/>
    <property type="match status" value="1"/>
</dbReference>
<reference evidence="6 7" key="1">
    <citation type="submission" date="2021-06" db="EMBL/GenBank/DDBJ databases">
        <authorList>
            <person name="Palmer J.M."/>
        </authorList>
    </citation>
    <scope>NUCLEOTIDE SEQUENCE [LARGE SCALE GENOMIC DNA]</scope>
    <source>
        <strain evidence="6 7">XC_2019</strain>
        <tissue evidence="6">Muscle</tissue>
    </source>
</reference>
<accession>A0ABV0RLE4</accession>
<dbReference type="Pfam" id="PF02826">
    <property type="entry name" value="2-Hacid_dh_C"/>
    <property type="match status" value="1"/>
</dbReference>
<evidence type="ECO:0000313" key="6">
    <source>
        <dbReference type="EMBL" id="MEQ2208393.1"/>
    </source>
</evidence>
<dbReference type="Gene3D" id="3.40.50.720">
    <property type="entry name" value="NAD(P)-binding Rossmann-like Domain"/>
    <property type="match status" value="2"/>
</dbReference>
<evidence type="ECO:0000259" key="5">
    <source>
        <dbReference type="Pfam" id="PF02826"/>
    </source>
</evidence>
<feature type="domain" description="D-isomer specific 2-hydroxyacid dehydrogenase NAD-binding" evidence="5">
    <location>
        <begin position="153"/>
        <end position="213"/>
    </location>
</feature>
<evidence type="ECO:0000256" key="2">
    <source>
        <dbReference type="ARBA" id="ARBA00023002"/>
    </source>
</evidence>
<evidence type="ECO:0000256" key="3">
    <source>
        <dbReference type="RuleBase" id="RU003719"/>
    </source>
</evidence>
<proteinExistence type="inferred from homology"/>
<evidence type="ECO:0000313" key="7">
    <source>
        <dbReference type="Proteomes" id="UP001434883"/>
    </source>
</evidence>
<dbReference type="PANTHER" id="PTHR10996:SF257">
    <property type="entry name" value="GLYOXYLATE REDUCTASE 1"/>
    <property type="match status" value="1"/>
</dbReference>
<dbReference type="EMBL" id="JAHRIN010050490">
    <property type="protein sequence ID" value="MEQ2208393.1"/>
    <property type="molecule type" value="Genomic_DNA"/>
</dbReference>